<dbReference type="CDD" id="cd06257">
    <property type="entry name" value="DnaJ"/>
    <property type="match status" value="1"/>
</dbReference>
<dbReference type="PROSITE" id="PS50076">
    <property type="entry name" value="DNAJ_2"/>
    <property type="match status" value="1"/>
</dbReference>
<keyword evidence="1" id="KW-0175">Coiled coil</keyword>
<dbReference type="Pfam" id="PF00226">
    <property type="entry name" value="DnaJ"/>
    <property type="match status" value="1"/>
</dbReference>
<feature type="domain" description="J" evidence="3">
    <location>
        <begin position="179"/>
        <end position="241"/>
    </location>
</feature>
<accession>A0A8J2T3E2</accession>
<dbReference type="AlphaFoldDB" id="A0A8J2T3E2"/>
<comment type="caution">
    <text evidence="4">The sequence shown here is derived from an EMBL/GenBank/DDBJ whole genome shotgun (WGS) entry which is preliminary data.</text>
</comment>
<feature type="coiled-coil region" evidence="1">
    <location>
        <begin position="56"/>
        <end position="83"/>
    </location>
</feature>
<organism evidence="4 5">
    <name type="scientific">Pelagomonas calceolata</name>
    <dbReference type="NCBI Taxonomy" id="35677"/>
    <lineage>
        <taxon>Eukaryota</taxon>
        <taxon>Sar</taxon>
        <taxon>Stramenopiles</taxon>
        <taxon>Ochrophyta</taxon>
        <taxon>Pelagophyceae</taxon>
        <taxon>Pelagomonadales</taxon>
        <taxon>Pelagomonadaceae</taxon>
        <taxon>Pelagomonas</taxon>
    </lineage>
</organism>
<keyword evidence="5" id="KW-1185">Reference proteome</keyword>
<feature type="region of interest" description="Disordered" evidence="2">
    <location>
        <begin position="129"/>
        <end position="157"/>
    </location>
</feature>
<dbReference type="SMART" id="SM00271">
    <property type="entry name" value="DnaJ"/>
    <property type="match status" value="1"/>
</dbReference>
<dbReference type="InterPro" id="IPR001623">
    <property type="entry name" value="DnaJ_domain"/>
</dbReference>
<evidence type="ECO:0000313" key="4">
    <source>
        <dbReference type="EMBL" id="CAH0379969.1"/>
    </source>
</evidence>
<dbReference type="Gene3D" id="1.10.287.110">
    <property type="entry name" value="DnaJ domain"/>
    <property type="match status" value="1"/>
</dbReference>
<dbReference type="PANTHER" id="PTHR44825:SF1">
    <property type="entry name" value="DNAJ HOMOLOG SUBFAMILY C MEMBER 4"/>
    <property type="match status" value="1"/>
</dbReference>
<evidence type="ECO:0000256" key="1">
    <source>
        <dbReference type="SAM" id="Coils"/>
    </source>
</evidence>
<dbReference type="InterPro" id="IPR018253">
    <property type="entry name" value="DnaJ_domain_CS"/>
</dbReference>
<dbReference type="InterPro" id="IPR052763">
    <property type="entry name" value="DnaJ_C4"/>
</dbReference>
<dbReference type="InterPro" id="IPR036869">
    <property type="entry name" value="J_dom_sf"/>
</dbReference>
<dbReference type="EMBL" id="CAKKNE010000006">
    <property type="protein sequence ID" value="CAH0379969.1"/>
    <property type="molecule type" value="Genomic_DNA"/>
</dbReference>
<name>A0A8J2T3E2_9STRA</name>
<sequence length="459" mass="49479">MRLAVALALACTHAFVTTPSPRPLTRLRAAPAQDTVRLQKKITAFEAEVKLKQTLVTKLEADLAAAREASRVAEEELRRAKQELAGVVPMNKKSRRDEVPINAKASRAPNVDAFVQEKRAQIDQAAAEKRLRDEAAAERRFRDSAERRRELEKARSERQVSQAKKMLEKDAEKQLYGETLYDLIGVTRDASAADVKQGYRKAAASCHPDTNSSNPEKYSRIMDAYDVLKDAERRKKYDAELDLDKAIEGTFTFVASVVDSVSSINSPSEDDEDSCDAEDTSLACQFERRANACLEVFSEEHMVLPSTGSRIRLSPDGSQLVVRQTAVERLLRKDPDVEYNITSLKLATRNDDVLTLGFLDASELRVLFASADEAEAALLKLATDVVAPLNELRAKAAAPGAIGALGGLAMAGAAGLAFAGILEVETAMATAGAVAALGGAVASSVAAEVSSAKESEGDA</sequence>
<dbReference type="PROSITE" id="PS00636">
    <property type="entry name" value="DNAJ_1"/>
    <property type="match status" value="1"/>
</dbReference>
<evidence type="ECO:0000259" key="3">
    <source>
        <dbReference type="PROSITE" id="PS50076"/>
    </source>
</evidence>
<dbReference type="OrthoDB" id="39231at2759"/>
<proteinExistence type="predicted"/>
<dbReference type="PRINTS" id="PR00625">
    <property type="entry name" value="JDOMAIN"/>
</dbReference>
<dbReference type="SUPFAM" id="SSF46565">
    <property type="entry name" value="Chaperone J-domain"/>
    <property type="match status" value="1"/>
</dbReference>
<evidence type="ECO:0000256" key="2">
    <source>
        <dbReference type="SAM" id="MobiDB-lite"/>
    </source>
</evidence>
<dbReference type="Proteomes" id="UP000789595">
    <property type="component" value="Unassembled WGS sequence"/>
</dbReference>
<dbReference type="PANTHER" id="PTHR44825">
    <property type="match status" value="1"/>
</dbReference>
<gene>
    <name evidence="4" type="ORF">PECAL_6P16060</name>
</gene>
<protein>
    <recommendedName>
        <fullName evidence="3">J domain-containing protein</fullName>
    </recommendedName>
</protein>
<reference evidence="4" key="1">
    <citation type="submission" date="2021-11" db="EMBL/GenBank/DDBJ databases">
        <authorList>
            <consortium name="Genoscope - CEA"/>
            <person name="William W."/>
        </authorList>
    </citation>
    <scope>NUCLEOTIDE SEQUENCE</scope>
</reference>
<evidence type="ECO:0000313" key="5">
    <source>
        <dbReference type="Proteomes" id="UP000789595"/>
    </source>
</evidence>